<keyword evidence="9" id="KW-0067">ATP-binding</keyword>
<dbReference type="PROSITE" id="PS51163">
    <property type="entry name" value="YRDC"/>
    <property type="match status" value="1"/>
</dbReference>
<sequence length="232" mass="22932">MSVVARVISVVADPSGGDDIDLEAAVALVAEVLVAGGTVLIPTDTVYGLAVLASGIGGVEALSRIKGRDPDKPVAVLVASPAQGLELFDRPGEALTRLASALWPGPLTLVAPAATGAPAPVVSASGTIGVRCPDHELVRRVAEAVGPLAVTSANPAGGEPLVRLGPLSALIEAWAALSEASLVVDGGPLPGTASTVVEVPAAAGGWSHGLRVLRNGPISAAAIGDLWRGSVK</sequence>
<dbReference type="GO" id="GO:0061710">
    <property type="term" value="F:L-threonylcarbamoyladenylate synthase"/>
    <property type="evidence" value="ECO:0007669"/>
    <property type="project" value="UniProtKB-EC"/>
</dbReference>
<accession>A0A936NA30</accession>
<dbReference type="EMBL" id="JADJZA010000001">
    <property type="protein sequence ID" value="MBK9295884.1"/>
    <property type="molecule type" value="Genomic_DNA"/>
</dbReference>
<keyword evidence="5" id="KW-0808">Transferase</keyword>
<dbReference type="AlphaFoldDB" id="A0A936NA30"/>
<evidence type="ECO:0000313" key="14">
    <source>
        <dbReference type="Proteomes" id="UP000727993"/>
    </source>
</evidence>
<evidence type="ECO:0000256" key="5">
    <source>
        <dbReference type="ARBA" id="ARBA00022679"/>
    </source>
</evidence>
<dbReference type="PANTHER" id="PTHR17490:SF16">
    <property type="entry name" value="THREONYLCARBAMOYL-AMP SYNTHASE"/>
    <property type="match status" value="1"/>
</dbReference>
<evidence type="ECO:0000256" key="3">
    <source>
        <dbReference type="ARBA" id="ARBA00012584"/>
    </source>
</evidence>
<dbReference type="GO" id="GO:0003725">
    <property type="term" value="F:double-stranded RNA binding"/>
    <property type="evidence" value="ECO:0007669"/>
    <property type="project" value="InterPro"/>
</dbReference>
<comment type="similarity">
    <text evidence="2">Belongs to the SUA5 family.</text>
</comment>
<evidence type="ECO:0000256" key="11">
    <source>
        <dbReference type="ARBA" id="ARBA00048366"/>
    </source>
</evidence>
<feature type="domain" description="YrdC-like" evidence="12">
    <location>
        <begin position="23"/>
        <end position="218"/>
    </location>
</feature>
<comment type="catalytic activity">
    <reaction evidence="11">
        <text>L-threonine + hydrogencarbonate + ATP = L-threonylcarbamoyladenylate + diphosphate + H2O</text>
        <dbReference type="Rhea" id="RHEA:36407"/>
        <dbReference type="ChEBI" id="CHEBI:15377"/>
        <dbReference type="ChEBI" id="CHEBI:17544"/>
        <dbReference type="ChEBI" id="CHEBI:30616"/>
        <dbReference type="ChEBI" id="CHEBI:33019"/>
        <dbReference type="ChEBI" id="CHEBI:57926"/>
        <dbReference type="ChEBI" id="CHEBI:73682"/>
        <dbReference type="EC" id="2.7.7.87"/>
    </reaction>
</comment>
<keyword evidence="4" id="KW-0963">Cytoplasm</keyword>
<evidence type="ECO:0000256" key="4">
    <source>
        <dbReference type="ARBA" id="ARBA00022490"/>
    </source>
</evidence>
<dbReference type="InterPro" id="IPR017945">
    <property type="entry name" value="DHBP_synth_RibB-like_a/b_dom"/>
</dbReference>
<comment type="subcellular location">
    <subcellularLocation>
        <location evidence="1">Cytoplasm</location>
    </subcellularLocation>
</comment>
<dbReference type="Pfam" id="PF01300">
    <property type="entry name" value="Sua5_yciO_yrdC"/>
    <property type="match status" value="1"/>
</dbReference>
<dbReference type="InterPro" id="IPR050156">
    <property type="entry name" value="TC-AMP_synthase_SUA5"/>
</dbReference>
<evidence type="ECO:0000256" key="8">
    <source>
        <dbReference type="ARBA" id="ARBA00022741"/>
    </source>
</evidence>
<dbReference type="SUPFAM" id="SSF55821">
    <property type="entry name" value="YrdC/RibB"/>
    <property type="match status" value="1"/>
</dbReference>
<gene>
    <name evidence="13" type="ORF">IPN02_03220</name>
</gene>
<dbReference type="GO" id="GO:0000049">
    <property type="term" value="F:tRNA binding"/>
    <property type="evidence" value="ECO:0007669"/>
    <property type="project" value="TreeGrafter"/>
</dbReference>
<dbReference type="GO" id="GO:0005737">
    <property type="term" value="C:cytoplasm"/>
    <property type="evidence" value="ECO:0007669"/>
    <property type="project" value="UniProtKB-SubCell"/>
</dbReference>
<evidence type="ECO:0000256" key="7">
    <source>
        <dbReference type="ARBA" id="ARBA00022695"/>
    </source>
</evidence>
<keyword evidence="7" id="KW-0548">Nucleotidyltransferase</keyword>
<evidence type="ECO:0000259" key="12">
    <source>
        <dbReference type="PROSITE" id="PS51163"/>
    </source>
</evidence>
<organism evidence="13 14">
    <name type="scientific">Candidatus Neomicrothrix subdominans</name>
    <dbReference type="NCBI Taxonomy" id="2954438"/>
    <lineage>
        <taxon>Bacteria</taxon>
        <taxon>Bacillati</taxon>
        <taxon>Actinomycetota</taxon>
        <taxon>Acidimicrobiia</taxon>
        <taxon>Acidimicrobiales</taxon>
        <taxon>Microthrixaceae</taxon>
        <taxon>Candidatus Neomicrothrix</taxon>
    </lineage>
</organism>
<dbReference type="GO" id="GO:0006450">
    <property type="term" value="P:regulation of translational fidelity"/>
    <property type="evidence" value="ECO:0007669"/>
    <property type="project" value="TreeGrafter"/>
</dbReference>
<reference evidence="13 14" key="1">
    <citation type="submission" date="2020-10" db="EMBL/GenBank/DDBJ databases">
        <title>Connecting structure to function with the recovery of over 1000 high-quality activated sludge metagenome-assembled genomes encoding full-length rRNA genes using long-read sequencing.</title>
        <authorList>
            <person name="Singleton C.M."/>
            <person name="Petriglieri F."/>
            <person name="Kristensen J.M."/>
            <person name="Kirkegaard R.H."/>
            <person name="Michaelsen T.Y."/>
            <person name="Andersen M.H."/>
            <person name="Karst S.M."/>
            <person name="Dueholm M.S."/>
            <person name="Nielsen P.H."/>
            <person name="Albertsen M."/>
        </authorList>
    </citation>
    <scope>NUCLEOTIDE SEQUENCE [LARGE SCALE GENOMIC DNA]</scope>
    <source>
        <strain evidence="13">Lyne_18-Q3-R50-59_MAXAC.006</strain>
    </source>
</reference>
<evidence type="ECO:0000313" key="13">
    <source>
        <dbReference type="EMBL" id="MBK9295884.1"/>
    </source>
</evidence>
<dbReference type="Proteomes" id="UP000727993">
    <property type="component" value="Unassembled WGS sequence"/>
</dbReference>
<evidence type="ECO:0000256" key="10">
    <source>
        <dbReference type="ARBA" id="ARBA00029774"/>
    </source>
</evidence>
<dbReference type="Gene3D" id="3.90.870.10">
    <property type="entry name" value="DHBP synthase"/>
    <property type="match status" value="1"/>
</dbReference>
<dbReference type="GO" id="GO:0005524">
    <property type="term" value="F:ATP binding"/>
    <property type="evidence" value="ECO:0007669"/>
    <property type="project" value="UniProtKB-KW"/>
</dbReference>
<proteinExistence type="inferred from homology"/>
<keyword evidence="6" id="KW-0819">tRNA processing</keyword>
<dbReference type="EC" id="2.7.7.87" evidence="3"/>
<keyword evidence="8" id="KW-0547">Nucleotide-binding</keyword>
<protein>
    <recommendedName>
        <fullName evidence="10">L-threonylcarbamoyladenylate synthase</fullName>
        <ecNumber evidence="3">2.7.7.87</ecNumber>
    </recommendedName>
    <alternativeName>
        <fullName evidence="10">L-threonylcarbamoyladenylate synthase</fullName>
    </alternativeName>
</protein>
<evidence type="ECO:0000256" key="9">
    <source>
        <dbReference type="ARBA" id="ARBA00022840"/>
    </source>
</evidence>
<evidence type="ECO:0000256" key="1">
    <source>
        <dbReference type="ARBA" id="ARBA00004496"/>
    </source>
</evidence>
<evidence type="ECO:0000256" key="2">
    <source>
        <dbReference type="ARBA" id="ARBA00007663"/>
    </source>
</evidence>
<name>A0A936NA30_9ACTN</name>
<dbReference type="PANTHER" id="PTHR17490">
    <property type="entry name" value="SUA5"/>
    <property type="match status" value="1"/>
</dbReference>
<comment type="caution">
    <text evidence="13">The sequence shown here is derived from an EMBL/GenBank/DDBJ whole genome shotgun (WGS) entry which is preliminary data.</text>
</comment>
<evidence type="ECO:0000256" key="6">
    <source>
        <dbReference type="ARBA" id="ARBA00022694"/>
    </source>
</evidence>
<dbReference type="GO" id="GO:0008033">
    <property type="term" value="P:tRNA processing"/>
    <property type="evidence" value="ECO:0007669"/>
    <property type="project" value="UniProtKB-KW"/>
</dbReference>
<dbReference type="InterPro" id="IPR006070">
    <property type="entry name" value="Sua5-like_dom"/>
</dbReference>